<feature type="compositionally biased region" description="Basic and acidic residues" evidence="5">
    <location>
        <begin position="137"/>
        <end position="165"/>
    </location>
</feature>
<feature type="compositionally biased region" description="Basic and acidic residues" evidence="5">
    <location>
        <begin position="105"/>
        <end position="119"/>
    </location>
</feature>
<keyword evidence="2 4" id="KW-0863">Zinc-finger</keyword>
<evidence type="ECO:0000313" key="7">
    <source>
        <dbReference type="EMBL" id="CAK0833009.1"/>
    </source>
</evidence>
<dbReference type="PROSITE" id="PS50199">
    <property type="entry name" value="ZF_RANBP2_2"/>
    <property type="match status" value="1"/>
</dbReference>
<dbReference type="InterPro" id="IPR001876">
    <property type="entry name" value="Znf_RanBP2"/>
</dbReference>
<evidence type="ECO:0000256" key="2">
    <source>
        <dbReference type="ARBA" id="ARBA00022771"/>
    </source>
</evidence>
<evidence type="ECO:0000256" key="1">
    <source>
        <dbReference type="ARBA" id="ARBA00022723"/>
    </source>
</evidence>
<gene>
    <name evidence="7" type="ORF">PCOR1329_LOCUS30841</name>
</gene>
<evidence type="ECO:0000259" key="6">
    <source>
        <dbReference type="PROSITE" id="PS50199"/>
    </source>
</evidence>
<feature type="region of interest" description="Disordered" evidence="5">
    <location>
        <begin position="25"/>
        <end position="55"/>
    </location>
</feature>
<dbReference type="Proteomes" id="UP001189429">
    <property type="component" value="Unassembled WGS sequence"/>
</dbReference>
<evidence type="ECO:0000256" key="5">
    <source>
        <dbReference type="SAM" id="MobiDB-lite"/>
    </source>
</evidence>
<feature type="region of interest" description="Disordered" evidence="5">
    <location>
        <begin position="69"/>
        <end position="176"/>
    </location>
</feature>
<keyword evidence="1" id="KW-0479">Metal-binding</keyword>
<keyword evidence="3" id="KW-0862">Zinc</keyword>
<feature type="domain" description="RanBP2-type" evidence="6">
    <location>
        <begin position="48"/>
        <end position="78"/>
    </location>
</feature>
<accession>A0ABN9SMF8</accession>
<dbReference type="EMBL" id="CAUYUJ010011991">
    <property type="protein sequence ID" value="CAK0833009.1"/>
    <property type="molecule type" value="Genomic_DNA"/>
</dbReference>
<reference evidence="7" key="1">
    <citation type="submission" date="2023-10" db="EMBL/GenBank/DDBJ databases">
        <authorList>
            <person name="Chen Y."/>
            <person name="Shah S."/>
            <person name="Dougan E. K."/>
            <person name="Thang M."/>
            <person name="Chan C."/>
        </authorList>
    </citation>
    <scope>NUCLEOTIDE SEQUENCE [LARGE SCALE GENOMIC DNA]</scope>
</reference>
<organism evidence="7 8">
    <name type="scientific">Prorocentrum cordatum</name>
    <dbReference type="NCBI Taxonomy" id="2364126"/>
    <lineage>
        <taxon>Eukaryota</taxon>
        <taxon>Sar</taxon>
        <taxon>Alveolata</taxon>
        <taxon>Dinophyceae</taxon>
        <taxon>Prorocentrales</taxon>
        <taxon>Prorocentraceae</taxon>
        <taxon>Prorocentrum</taxon>
    </lineage>
</organism>
<sequence>MREPAGHRGARSKRPRARVTLRMESARRLLQRQHSGEGVMANRASWSPPGPAWICGSCTVRKLSDRVDCRQCGSPQPEPPPEKQDRATRRSRSSPSERPPKARGKGRESNDKARGKGRDPMLALRGTSKGKNSQMSEAKHINEKEKDPQEKDKIDEHRSAKDILHIRPTLLQEARQ</sequence>
<evidence type="ECO:0000256" key="3">
    <source>
        <dbReference type="ARBA" id="ARBA00022833"/>
    </source>
</evidence>
<name>A0ABN9SMF8_9DINO</name>
<proteinExistence type="predicted"/>
<evidence type="ECO:0000256" key="4">
    <source>
        <dbReference type="PROSITE-ProRule" id="PRU00322"/>
    </source>
</evidence>
<evidence type="ECO:0000313" key="8">
    <source>
        <dbReference type="Proteomes" id="UP001189429"/>
    </source>
</evidence>
<keyword evidence="8" id="KW-1185">Reference proteome</keyword>
<protein>
    <recommendedName>
        <fullName evidence="6">RanBP2-type domain-containing protein</fullName>
    </recommendedName>
</protein>
<comment type="caution">
    <text evidence="7">The sequence shown here is derived from an EMBL/GenBank/DDBJ whole genome shotgun (WGS) entry which is preliminary data.</text>
</comment>